<feature type="region of interest" description="Disordered" evidence="1">
    <location>
        <begin position="389"/>
        <end position="408"/>
    </location>
</feature>
<dbReference type="AlphaFoldDB" id="A0A6J5TZ71"/>
<gene>
    <name evidence="2" type="ORF">CURHAP_LOCUS14850</name>
</gene>
<evidence type="ECO:0000256" key="1">
    <source>
        <dbReference type="SAM" id="MobiDB-lite"/>
    </source>
</evidence>
<organism evidence="2 3">
    <name type="scientific">Prunus armeniaca</name>
    <name type="common">Apricot</name>
    <name type="synonym">Armeniaca vulgaris</name>
    <dbReference type="NCBI Taxonomy" id="36596"/>
    <lineage>
        <taxon>Eukaryota</taxon>
        <taxon>Viridiplantae</taxon>
        <taxon>Streptophyta</taxon>
        <taxon>Embryophyta</taxon>
        <taxon>Tracheophyta</taxon>
        <taxon>Spermatophyta</taxon>
        <taxon>Magnoliopsida</taxon>
        <taxon>eudicotyledons</taxon>
        <taxon>Gunneridae</taxon>
        <taxon>Pentapetalae</taxon>
        <taxon>rosids</taxon>
        <taxon>fabids</taxon>
        <taxon>Rosales</taxon>
        <taxon>Rosaceae</taxon>
        <taxon>Amygdaloideae</taxon>
        <taxon>Amygdaleae</taxon>
        <taxon>Prunus</taxon>
    </lineage>
</organism>
<evidence type="ECO:0000313" key="2">
    <source>
        <dbReference type="EMBL" id="CAB4269361.1"/>
    </source>
</evidence>
<accession>A0A6J5TZ71</accession>
<evidence type="ECO:0000313" key="3">
    <source>
        <dbReference type="Proteomes" id="UP000507222"/>
    </source>
</evidence>
<name>A0A6J5TZ71_PRUAR</name>
<dbReference type="Proteomes" id="UP000507222">
    <property type="component" value="Unassembled WGS sequence"/>
</dbReference>
<protein>
    <submittedName>
        <fullName evidence="2">Uncharacterized protein</fullName>
    </submittedName>
</protein>
<sequence length="426" mass="47698">MREKFRIPGDVNIGWIPKGADMYTRVGIPEGALMLSPSHLEFIRWPQMGGVTRLLRFLLPPLCCHMSNPTCLEIVLTHELIQWLNRHLVGQDWDVQYFLYPNTLLRISQDRDTLIELSNSRRIPRIASEGVAQREAEEEEDSGGYSPDDSELSIMSVPLPNPSKRASRPGPGQRPSVDQQTKRSKRVPDAGLSSNPSDAFILVIPTDGEIWRPRFQKLDRKRLMTNEGLLHDPEACDTVLGGLFHPQDIKELTDLDDRDIALQQGHNLISMAELRLAREAASVKEKGEISRLSDKIDVLSLECKNTLLEMDQLKNDVGRVGKEKKDQYDACCAQIFKESAKQFRFGWVQGQQPAHHRVVADPDAYEGEMGVGVADYKFIFGMIPTDIPTSGSAKHHAPPDSGDVVPYTTSHDISVCDTRSGSRLLG</sequence>
<dbReference type="EMBL" id="CAEKDK010000002">
    <property type="protein sequence ID" value="CAB4269361.1"/>
    <property type="molecule type" value="Genomic_DNA"/>
</dbReference>
<reference evidence="2 3" key="1">
    <citation type="submission" date="2020-05" db="EMBL/GenBank/DDBJ databases">
        <authorList>
            <person name="Campoy J."/>
            <person name="Schneeberger K."/>
            <person name="Spophaly S."/>
        </authorList>
    </citation>
    <scope>NUCLEOTIDE SEQUENCE [LARGE SCALE GENOMIC DNA]</scope>
    <source>
        <strain evidence="2">PruArmRojPasFocal</strain>
    </source>
</reference>
<feature type="region of interest" description="Disordered" evidence="1">
    <location>
        <begin position="128"/>
        <end position="193"/>
    </location>
</feature>
<proteinExistence type="predicted"/>